<reference evidence="1 2" key="1">
    <citation type="journal article" date="2022" name="bioRxiv">
        <title>Genomics of Preaxostyla Flagellates Illuminates Evolutionary Transitions and the Path Towards Mitochondrial Loss.</title>
        <authorList>
            <person name="Novak L.V.F."/>
            <person name="Treitli S.C."/>
            <person name="Pyrih J."/>
            <person name="Halakuc P."/>
            <person name="Pipaliya S.V."/>
            <person name="Vacek V."/>
            <person name="Brzon O."/>
            <person name="Soukal P."/>
            <person name="Eme L."/>
            <person name="Dacks J.B."/>
            <person name="Karnkowska A."/>
            <person name="Elias M."/>
            <person name="Hampl V."/>
        </authorList>
    </citation>
    <scope>NUCLEOTIDE SEQUENCE [LARGE SCALE GENOMIC DNA]</scope>
    <source>
        <strain evidence="1">NAU3</strain>
        <tissue evidence="1">Gut</tissue>
    </source>
</reference>
<accession>A0ABQ9Y865</accession>
<dbReference type="EMBL" id="JARBJD010000026">
    <property type="protein sequence ID" value="KAK2959935.1"/>
    <property type="molecule type" value="Genomic_DNA"/>
</dbReference>
<keyword evidence="2" id="KW-1185">Reference proteome</keyword>
<dbReference type="Proteomes" id="UP001281761">
    <property type="component" value="Unassembled WGS sequence"/>
</dbReference>
<protein>
    <submittedName>
        <fullName evidence="1">Uncharacterized protein</fullName>
    </submittedName>
</protein>
<evidence type="ECO:0000313" key="2">
    <source>
        <dbReference type="Proteomes" id="UP001281761"/>
    </source>
</evidence>
<comment type="caution">
    <text evidence="1">The sequence shown here is derived from an EMBL/GenBank/DDBJ whole genome shotgun (WGS) entry which is preliminary data.</text>
</comment>
<name>A0ABQ9Y865_9EUKA</name>
<organism evidence="1 2">
    <name type="scientific">Blattamonas nauphoetae</name>
    <dbReference type="NCBI Taxonomy" id="2049346"/>
    <lineage>
        <taxon>Eukaryota</taxon>
        <taxon>Metamonada</taxon>
        <taxon>Preaxostyla</taxon>
        <taxon>Oxymonadida</taxon>
        <taxon>Blattamonas</taxon>
    </lineage>
</organism>
<proteinExistence type="predicted"/>
<evidence type="ECO:0000313" key="1">
    <source>
        <dbReference type="EMBL" id="KAK2959935.1"/>
    </source>
</evidence>
<sequence>MNYRQSPFLRTVDLSSSPSDTLLRHDRHLNLVSTLSQSSSLFFPKLTEPLLDPAFPLRSLLSPHSFTDPASSFITMASTIPAFFRRLVETHAGGIVHVAASNTIPTVRVVSEEPSGPHCLDFGRATQNWVVLFDALADVQIDLEQFARNFGRFPLSLLTLLILAAASTNNELSKAAVSVFSNQFGLSIPRAEALLFATPSTFPLCDPSLQQHPQELGESDLKKWTCRSICEEVGCCVLLLYLTHIVTFVKQE</sequence>
<gene>
    <name evidence="1" type="ORF">BLNAU_5132</name>
</gene>